<protein>
    <submittedName>
        <fullName evidence="1">Uncharacterized protein</fullName>
    </submittedName>
</protein>
<comment type="caution">
    <text evidence="1">The sequence shown here is derived from an EMBL/GenBank/DDBJ whole genome shotgun (WGS) entry which is preliminary data.</text>
</comment>
<proteinExistence type="predicted"/>
<keyword evidence="2" id="KW-1185">Reference proteome</keyword>
<gene>
    <name evidence="1" type="ORF">NX722_06085</name>
</gene>
<reference evidence="1 2" key="1">
    <citation type="submission" date="2022-10" db="EMBL/GenBank/DDBJ databases">
        <title>High-quality genome sequences of two octocoral-associated bacteria, Endozoicomonas euniceicola EF212 and Endozoicomonas gorgoniicola PS125.</title>
        <authorList>
            <person name="Chiou Y.-J."/>
            <person name="Chen Y.-H."/>
        </authorList>
    </citation>
    <scope>NUCLEOTIDE SEQUENCE [LARGE SCALE GENOMIC DNA]</scope>
    <source>
        <strain evidence="1 2">PS125</strain>
    </source>
</reference>
<dbReference type="EMBL" id="JAPFCC010000001">
    <property type="protein sequence ID" value="MCW7552224.1"/>
    <property type="molecule type" value="Genomic_DNA"/>
</dbReference>
<evidence type="ECO:0000313" key="2">
    <source>
        <dbReference type="Proteomes" id="UP001209854"/>
    </source>
</evidence>
<accession>A0ABT3MTA0</accession>
<evidence type="ECO:0000313" key="1">
    <source>
        <dbReference type="EMBL" id="MCW7552224.1"/>
    </source>
</evidence>
<dbReference type="Proteomes" id="UP001209854">
    <property type="component" value="Unassembled WGS sequence"/>
</dbReference>
<sequence>MNTLASIPAIHSHTLHTLPEYTPRALDQYNLQIWHNRYNCSLHTWLSQAKVKTGKSTVSTCFILYIEYRDYCRCSRYTEFSFSTLHEALEFRTRQAGIVELQGISPQMTQRYPVKTEPQNDEPGC</sequence>
<name>A0ABT3MTA0_9GAMM</name>
<organism evidence="1 2">
    <name type="scientific">Endozoicomonas gorgoniicola</name>
    <dbReference type="NCBI Taxonomy" id="1234144"/>
    <lineage>
        <taxon>Bacteria</taxon>
        <taxon>Pseudomonadati</taxon>
        <taxon>Pseudomonadota</taxon>
        <taxon>Gammaproteobacteria</taxon>
        <taxon>Oceanospirillales</taxon>
        <taxon>Endozoicomonadaceae</taxon>
        <taxon>Endozoicomonas</taxon>
    </lineage>
</organism>
<dbReference type="RefSeq" id="WP_262567205.1">
    <property type="nucleotide sequence ID" value="NZ_JAPFCC010000001.1"/>
</dbReference>